<evidence type="ECO:0000259" key="2">
    <source>
        <dbReference type="Pfam" id="PF25545"/>
    </source>
</evidence>
<proteinExistence type="predicted"/>
<name>A0A0G2I7V6_9EURO</name>
<feature type="compositionally biased region" description="Low complexity" evidence="1">
    <location>
        <begin position="159"/>
        <end position="168"/>
    </location>
</feature>
<dbReference type="InterPro" id="IPR057684">
    <property type="entry name" value="DUF7924"/>
</dbReference>
<feature type="region of interest" description="Disordered" evidence="1">
    <location>
        <begin position="437"/>
        <end position="519"/>
    </location>
</feature>
<comment type="caution">
    <text evidence="3">The sequence shown here is derived from an EMBL/GenBank/DDBJ whole genome shotgun (WGS) entry which is preliminary data.</text>
</comment>
<dbReference type="EMBL" id="LCZI01000498">
    <property type="protein sequence ID" value="KKZ66335.1"/>
    <property type="molecule type" value="Genomic_DNA"/>
</dbReference>
<evidence type="ECO:0000313" key="4">
    <source>
        <dbReference type="Proteomes" id="UP000034164"/>
    </source>
</evidence>
<feature type="compositionally biased region" description="Pro residues" evidence="1">
    <location>
        <begin position="67"/>
        <end position="77"/>
    </location>
</feature>
<dbReference type="AlphaFoldDB" id="A0A0G2I7V6"/>
<reference evidence="4" key="1">
    <citation type="journal article" date="2015" name="PLoS Genet.">
        <title>The dynamic genome and transcriptome of the human fungal pathogen Blastomyces and close relative Emmonsia.</title>
        <authorList>
            <person name="Munoz J.F."/>
            <person name="Gauthier G.M."/>
            <person name="Desjardins C.A."/>
            <person name="Gallo J.E."/>
            <person name="Holder J."/>
            <person name="Sullivan T.D."/>
            <person name="Marty A.J."/>
            <person name="Carmen J.C."/>
            <person name="Chen Z."/>
            <person name="Ding L."/>
            <person name="Gujja S."/>
            <person name="Magrini V."/>
            <person name="Misas E."/>
            <person name="Mitreva M."/>
            <person name="Priest M."/>
            <person name="Saif S."/>
            <person name="Whiston E.A."/>
            <person name="Young S."/>
            <person name="Zeng Q."/>
            <person name="Goldman W.E."/>
            <person name="Mardis E.R."/>
            <person name="Taylor J.W."/>
            <person name="McEwen J.G."/>
            <person name="Clay O.K."/>
            <person name="Klein B.S."/>
            <person name="Cuomo C.A."/>
        </authorList>
    </citation>
    <scope>NUCLEOTIDE SEQUENCE [LARGE SCALE GENOMIC DNA]</scope>
    <source>
        <strain evidence="4">UAMH 3008</strain>
    </source>
</reference>
<feature type="domain" description="DUF7924" evidence="2">
    <location>
        <begin position="278"/>
        <end position="431"/>
    </location>
</feature>
<feature type="compositionally biased region" description="Polar residues" evidence="1">
    <location>
        <begin position="509"/>
        <end position="519"/>
    </location>
</feature>
<evidence type="ECO:0000256" key="1">
    <source>
        <dbReference type="SAM" id="MobiDB-lite"/>
    </source>
</evidence>
<dbReference type="OrthoDB" id="4184638at2759"/>
<dbReference type="Proteomes" id="UP000034164">
    <property type="component" value="Unassembled WGS sequence"/>
</dbReference>
<feature type="compositionally biased region" description="Basic and acidic residues" evidence="1">
    <location>
        <begin position="454"/>
        <end position="469"/>
    </location>
</feature>
<feature type="compositionally biased region" description="Basic and acidic residues" evidence="1">
    <location>
        <begin position="12"/>
        <end position="23"/>
    </location>
</feature>
<accession>A0A0G2I7V6</accession>
<dbReference type="VEuPathDB" id="FungiDB:EMCG_07936"/>
<feature type="region of interest" description="Disordered" evidence="1">
    <location>
        <begin position="1"/>
        <end position="27"/>
    </location>
</feature>
<feature type="region of interest" description="Disordered" evidence="1">
    <location>
        <begin position="116"/>
        <end position="168"/>
    </location>
</feature>
<sequence>MSCPVSLGPSHKRQEREEHLDRHSSKRLRLDQPTSAYWDTLSKIWLTRDALEELDRRNGASDSISEPPNPNPNPPIQPLTRQFQTALKCHYETLASNPLKSCKPASLQEIKRLSRQGGPNLSDLRNFPDPQVPLYHSMSANSSRSRKRRAESPPDDSNRTTTRTTSTTAYNRNFEQKLIDYGVYPKGYEYPDGRVPAKPNNWEEITERLAQPRRSLSPSKFSEKEFQKFERADTNAFKEKSVATSVMPTIDGNIGDPKCIGGDYPFSNLAPLTDGTLANAKPDHFFGARPKQLKPEIRDELNNFIIPSTQTSLPMTPNFFLEVKGPDGSPAIATRQACYNGTLGARGIHKLQSYKQDEPVYDNKAYTITSTYLAGTLKLYTTHSTAPRESDDRSEYIMTPLRSFAMTDSPDTFRSAACVYRNARDWAKEQRDILIKSANERHQQTRSAELLSTSEREATSEPTVIREDSDTSATSEVEFHDAAWSFAQPNDSVEDPQDSNKQTKRARTRANSASKSLPN</sequence>
<evidence type="ECO:0000313" key="3">
    <source>
        <dbReference type="EMBL" id="KKZ66335.1"/>
    </source>
</evidence>
<gene>
    <name evidence="3" type="ORF">EMCG_07936</name>
</gene>
<dbReference type="Pfam" id="PF25545">
    <property type="entry name" value="DUF7924"/>
    <property type="match status" value="1"/>
</dbReference>
<feature type="region of interest" description="Disordered" evidence="1">
    <location>
        <begin position="57"/>
        <end position="79"/>
    </location>
</feature>
<organism evidence="3 4">
    <name type="scientific">[Emmonsia] crescens</name>
    <dbReference type="NCBI Taxonomy" id="73230"/>
    <lineage>
        <taxon>Eukaryota</taxon>
        <taxon>Fungi</taxon>
        <taxon>Dikarya</taxon>
        <taxon>Ascomycota</taxon>
        <taxon>Pezizomycotina</taxon>
        <taxon>Eurotiomycetes</taxon>
        <taxon>Eurotiomycetidae</taxon>
        <taxon>Onygenales</taxon>
        <taxon>Ajellomycetaceae</taxon>
        <taxon>Emergomyces</taxon>
    </lineage>
</organism>
<protein>
    <recommendedName>
        <fullName evidence="2">DUF7924 domain-containing protein</fullName>
    </recommendedName>
</protein>